<accession>A0AA36B0Z0</accession>
<proteinExistence type="predicted"/>
<evidence type="ECO:0000313" key="1">
    <source>
        <dbReference type="EMBL" id="CAI9725309.1"/>
    </source>
</evidence>
<sequence length="91" mass="10725">MNERVTERVLYRTAKREKEFRQSEAISEEGERRVRVNEVHSLTHSGQVYKFCHQAIHYKLDTEYGVSKFGLTIAHFNHLRVGPVDLKPEKL</sequence>
<protein>
    <submittedName>
        <fullName evidence="1">Uncharacterized protein</fullName>
    </submittedName>
</protein>
<dbReference type="AlphaFoldDB" id="A0AA36B0Z0"/>
<reference evidence="1" key="1">
    <citation type="submission" date="2023-08" db="EMBL/GenBank/DDBJ databases">
        <authorList>
            <person name="Alioto T."/>
            <person name="Alioto T."/>
            <person name="Gomez Garrido J."/>
        </authorList>
    </citation>
    <scope>NUCLEOTIDE SEQUENCE</scope>
</reference>
<keyword evidence="2" id="KW-1185">Reference proteome</keyword>
<gene>
    <name evidence="1" type="ORF">OCTVUL_1B014219</name>
</gene>
<evidence type="ECO:0000313" key="2">
    <source>
        <dbReference type="Proteomes" id="UP001162480"/>
    </source>
</evidence>
<dbReference type="EMBL" id="OX597820">
    <property type="protein sequence ID" value="CAI9725309.1"/>
    <property type="molecule type" value="Genomic_DNA"/>
</dbReference>
<dbReference type="Proteomes" id="UP001162480">
    <property type="component" value="Chromosome 7"/>
</dbReference>
<name>A0AA36B0Z0_OCTVU</name>
<organism evidence="1 2">
    <name type="scientific">Octopus vulgaris</name>
    <name type="common">Common octopus</name>
    <dbReference type="NCBI Taxonomy" id="6645"/>
    <lineage>
        <taxon>Eukaryota</taxon>
        <taxon>Metazoa</taxon>
        <taxon>Spiralia</taxon>
        <taxon>Lophotrochozoa</taxon>
        <taxon>Mollusca</taxon>
        <taxon>Cephalopoda</taxon>
        <taxon>Coleoidea</taxon>
        <taxon>Octopodiformes</taxon>
        <taxon>Octopoda</taxon>
        <taxon>Incirrata</taxon>
        <taxon>Octopodidae</taxon>
        <taxon>Octopus</taxon>
    </lineage>
</organism>